<evidence type="ECO:0000259" key="4">
    <source>
        <dbReference type="Pfam" id="PF01522"/>
    </source>
</evidence>
<dbReference type="EMBL" id="CP019606">
    <property type="protein sequence ID" value="AQP48990.1"/>
    <property type="molecule type" value="Genomic_DNA"/>
</dbReference>
<feature type="signal peptide" evidence="3">
    <location>
        <begin position="1"/>
        <end position="28"/>
    </location>
</feature>
<protein>
    <recommendedName>
        <fullName evidence="4">NodB homology domain-containing protein</fullName>
    </recommendedName>
</protein>
<proteinExistence type="predicted"/>
<organism evidence="5 6">
    <name type="scientific">Tessaracoccus aquimaris</name>
    <dbReference type="NCBI Taxonomy" id="1332264"/>
    <lineage>
        <taxon>Bacteria</taxon>
        <taxon>Bacillati</taxon>
        <taxon>Actinomycetota</taxon>
        <taxon>Actinomycetes</taxon>
        <taxon>Propionibacteriales</taxon>
        <taxon>Propionibacteriaceae</taxon>
        <taxon>Tessaracoccus</taxon>
    </lineage>
</organism>
<evidence type="ECO:0000313" key="5">
    <source>
        <dbReference type="EMBL" id="AQP48990.1"/>
    </source>
</evidence>
<dbReference type="PANTHER" id="PTHR10587">
    <property type="entry name" value="GLYCOSYL TRANSFERASE-RELATED"/>
    <property type="match status" value="1"/>
</dbReference>
<sequence>MRLARFCISIGATLALLLAMSPTPTASADYSISRGPNTSNRVILTFDDCPKSLSSFKSTLKAFKNLGVRVALFPTGDCIKAKRFDVGYALSMGHYVFNHSVSHPQLTRLSYSSVVKQLKAPGVVTTYGRPPYGAYNSTVRRAYTAVGMKMWTWTVDTNDWRGKSTSQLVSYVVRNARKGDTVLMHMQWHGFNATAVSGIKKGLAAKGIGLCRDTGAVPAKPSGISC</sequence>
<dbReference type="InterPro" id="IPR050248">
    <property type="entry name" value="Polysacc_deacetylase_ArnD"/>
</dbReference>
<dbReference type="Gene3D" id="3.20.20.370">
    <property type="entry name" value="Glycoside hydrolase/deacetylase"/>
    <property type="match status" value="1"/>
</dbReference>
<feature type="chain" id="PRO_5012975842" description="NodB homology domain-containing protein" evidence="3">
    <location>
        <begin position="29"/>
        <end position="226"/>
    </location>
</feature>
<reference evidence="6" key="1">
    <citation type="submission" date="2017-02" db="EMBL/GenBank/DDBJ databases">
        <title>Tessaracoccus aquaemaris sp. nov., isolated from the intestine of a Korean rockfish, Sebastes schlegelii, in a marine aquaculture pond.</title>
        <authorList>
            <person name="Tak E.J."/>
            <person name="Bae J.-W."/>
        </authorList>
    </citation>
    <scope>NUCLEOTIDE SEQUENCE [LARGE SCALE GENOMIC DNA]</scope>
    <source>
        <strain evidence="6">NSG39</strain>
    </source>
</reference>
<dbReference type="GO" id="GO:0016020">
    <property type="term" value="C:membrane"/>
    <property type="evidence" value="ECO:0007669"/>
    <property type="project" value="TreeGrafter"/>
</dbReference>
<evidence type="ECO:0000256" key="3">
    <source>
        <dbReference type="SAM" id="SignalP"/>
    </source>
</evidence>
<dbReference type="PANTHER" id="PTHR10587:SF133">
    <property type="entry name" value="CHITIN DEACETYLASE 1-RELATED"/>
    <property type="match status" value="1"/>
</dbReference>
<dbReference type="RefSeq" id="WP_077687344.1">
    <property type="nucleotide sequence ID" value="NZ_CP019606.1"/>
</dbReference>
<keyword evidence="1" id="KW-0479">Metal-binding</keyword>
<keyword evidence="3" id="KW-0732">Signal</keyword>
<dbReference type="GO" id="GO:0016810">
    <property type="term" value="F:hydrolase activity, acting on carbon-nitrogen (but not peptide) bonds"/>
    <property type="evidence" value="ECO:0007669"/>
    <property type="project" value="InterPro"/>
</dbReference>
<dbReference type="STRING" id="1332264.BW730_17295"/>
<dbReference type="SUPFAM" id="SSF88713">
    <property type="entry name" value="Glycoside hydrolase/deacetylase"/>
    <property type="match status" value="1"/>
</dbReference>
<gene>
    <name evidence="5" type="ORF">BW730_17295</name>
</gene>
<dbReference type="OrthoDB" id="3173508at2"/>
<evidence type="ECO:0000256" key="1">
    <source>
        <dbReference type="ARBA" id="ARBA00022723"/>
    </source>
</evidence>
<evidence type="ECO:0000256" key="2">
    <source>
        <dbReference type="ARBA" id="ARBA00022801"/>
    </source>
</evidence>
<evidence type="ECO:0000313" key="6">
    <source>
        <dbReference type="Proteomes" id="UP000188145"/>
    </source>
</evidence>
<accession>A0A1Q2CSK4</accession>
<dbReference type="GO" id="GO:0005975">
    <property type="term" value="P:carbohydrate metabolic process"/>
    <property type="evidence" value="ECO:0007669"/>
    <property type="project" value="InterPro"/>
</dbReference>
<keyword evidence="6" id="KW-1185">Reference proteome</keyword>
<dbReference type="InterPro" id="IPR002509">
    <property type="entry name" value="NODB_dom"/>
</dbReference>
<dbReference type="CDD" id="cd10917">
    <property type="entry name" value="CE4_NodB_like_6s_7s"/>
    <property type="match status" value="1"/>
</dbReference>
<dbReference type="Proteomes" id="UP000188145">
    <property type="component" value="Chromosome"/>
</dbReference>
<feature type="domain" description="NodB homology" evidence="4">
    <location>
        <begin position="36"/>
        <end position="151"/>
    </location>
</feature>
<dbReference type="Pfam" id="PF01522">
    <property type="entry name" value="Polysacc_deac_1"/>
    <property type="match status" value="1"/>
</dbReference>
<dbReference type="InterPro" id="IPR011330">
    <property type="entry name" value="Glyco_hydro/deAcase_b/a-brl"/>
</dbReference>
<keyword evidence="2" id="KW-0378">Hydrolase</keyword>
<dbReference type="GO" id="GO:0046872">
    <property type="term" value="F:metal ion binding"/>
    <property type="evidence" value="ECO:0007669"/>
    <property type="project" value="UniProtKB-KW"/>
</dbReference>
<dbReference type="KEGG" id="tes:BW730_17295"/>
<name>A0A1Q2CSK4_9ACTN</name>
<dbReference type="AlphaFoldDB" id="A0A1Q2CSK4"/>